<gene>
    <name evidence="1" type="ORF">GGG87_01080</name>
    <name evidence="2" type="ORF">GGH11_00205</name>
</gene>
<name>A0A6I4RCC0_9STRE</name>
<reference evidence="1 3" key="2">
    <citation type="submission" date="2019-11" db="EMBL/GenBank/DDBJ databases">
        <title>Streptococcis sp. isolated from the respiratory tract of Marmot.</title>
        <authorList>
            <person name="Zhang G."/>
        </authorList>
    </citation>
    <scope>NUCLEOTIDE SEQUENCE [LARGE SCALE GENOMIC DNA]</scope>
    <source>
        <strain evidence="1">Zg-86</strain>
        <strain evidence="3">zg-86</strain>
    </source>
</reference>
<reference evidence="2 4" key="1">
    <citation type="submission" date="2019-10" db="EMBL/GenBank/DDBJ databases">
        <title>Streptococcis sp, isolated from the respiratory tract of Marmot.</title>
        <authorList>
            <person name="Zhang G."/>
        </authorList>
    </citation>
    <scope>NUCLEOTIDE SEQUENCE [LARGE SCALE GENOMIC DNA]</scope>
    <source>
        <strain evidence="2">Zg-70</strain>
        <strain evidence="4">zg-70</strain>
    </source>
</reference>
<dbReference type="RefSeq" id="WP_154607489.1">
    <property type="nucleotide sequence ID" value="NZ_CP072115.1"/>
</dbReference>
<organism evidence="2 4">
    <name type="scientific">Streptococcus zhangguiae</name>
    <dbReference type="NCBI Taxonomy" id="2664091"/>
    <lineage>
        <taxon>Bacteria</taxon>
        <taxon>Bacillati</taxon>
        <taxon>Bacillota</taxon>
        <taxon>Bacilli</taxon>
        <taxon>Lactobacillales</taxon>
        <taxon>Streptococcaceae</taxon>
        <taxon>Streptococcus</taxon>
    </lineage>
</organism>
<evidence type="ECO:0000313" key="1">
    <source>
        <dbReference type="EMBL" id="MTB63602.1"/>
    </source>
</evidence>
<accession>A0A6I4RCC0</accession>
<evidence type="ECO:0000313" key="4">
    <source>
        <dbReference type="Proteomes" id="UP000435423"/>
    </source>
</evidence>
<sequence>MTALQFQFQTDSVTLYHKNQSIGTIHFKENPYHNQNIYLNFQLKQYDISLAPSLFQAILQHTKRPLQVMLDSADQTLIAFLEAGGFTCLRKCYEMEVSVQDYLGNPAPIQFQMAEQTENIYYRCCNLLLNHYQERHKAISPFTGEKDEFFKELPSTVYYHIEKDDITCLAFLDGNEIAYLWGKSTDCLQPFLNQLIPYLFQQYSSITFEADDVDPCAMTLKSLFTDVTDEHWDTYILR</sequence>
<dbReference type="Proteomes" id="UP000435423">
    <property type="component" value="Unassembled WGS sequence"/>
</dbReference>
<dbReference type="AlphaFoldDB" id="A0A6I4RCC0"/>
<dbReference type="Proteomes" id="UP000435060">
    <property type="component" value="Unassembled WGS sequence"/>
</dbReference>
<protein>
    <submittedName>
        <fullName evidence="2">GNAT family acetyltransferase</fullName>
    </submittedName>
</protein>
<keyword evidence="3" id="KW-1185">Reference proteome</keyword>
<dbReference type="EMBL" id="WLCG01000001">
    <property type="protein sequence ID" value="MTB63602.1"/>
    <property type="molecule type" value="Genomic_DNA"/>
</dbReference>
<proteinExistence type="predicted"/>
<dbReference type="EMBL" id="WUBJ01000001">
    <property type="protein sequence ID" value="MWV55420.1"/>
    <property type="molecule type" value="Genomic_DNA"/>
</dbReference>
<evidence type="ECO:0000313" key="3">
    <source>
        <dbReference type="Proteomes" id="UP000435060"/>
    </source>
</evidence>
<evidence type="ECO:0000313" key="2">
    <source>
        <dbReference type="EMBL" id="MWV55420.1"/>
    </source>
</evidence>
<comment type="caution">
    <text evidence="2">The sequence shown here is derived from an EMBL/GenBank/DDBJ whole genome shotgun (WGS) entry which is preliminary data.</text>
</comment>